<dbReference type="Proteomes" id="UP000318529">
    <property type="component" value="Unassembled WGS sequence"/>
</dbReference>
<accession>A0A560CJV3</accession>
<evidence type="ECO:0000313" key="1">
    <source>
        <dbReference type="EMBL" id="TWA85133.1"/>
    </source>
</evidence>
<dbReference type="AlphaFoldDB" id="A0A560CJV3"/>
<comment type="caution">
    <text evidence="1">The sequence shown here is derived from an EMBL/GenBank/DDBJ whole genome shotgun (WGS) entry which is preliminary data.</text>
</comment>
<gene>
    <name evidence="1" type="ORF">FBZ83_104405</name>
</gene>
<proteinExistence type="predicted"/>
<evidence type="ECO:0000313" key="2">
    <source>
        <dbReference type="Proteomes" id="UP000318529"/>
    </source>
</evidence>
<dbReference type="EMBL" id="VITH01000004">
    <property type="protein sequence ID" value="TWA85133.1"/>
    <property type="molecule type" value="Genomic_DNA"/>
</dbReference>
<reference evidence="1 2" key="1">
    <citation type="submission" date="2019-06" db="EMBL/GenBank/DDBJ databases">
        <title>Genomic Encyclopedia of Type Strains, Phase IV (KMG-V): Genome sequencing to study the core and pangenomes of soil and plant-associated prokaryotes.</title>
        <authorList>
            <person name="Whitman W."/>
        </authorList>
    </citation>
    <scope>NUCLEOTIDE SEQUENCE [LARGE SCALE GENOMIC DNA]</scope>
    <source>
        <strain evidence="1 2">BR 11650</strain>
    </source>
</reference>
<protein>
    <submittedName>
        <fullName evidence="1">Uncharacterized protein</fullName>
    </submittedName>
</protein>
<name>A0A560CJV3_AZOBR</name>
<organism evidence="1 2">
    <name type="scientific">Azospirillum brasilense</name>
    <dbReference type="NCBI Taxonomy" id="192"/>
    <lineage>
        <taxon>Bacteria</taxon>
        <taxon>Pseudomonadati</taxon>
        <taxon>Pseudomonadota</taxon>
        <taxon>Alphaproteobacteria</taxon>
        <taxon>Rhodospirillales</taxon>
        <taxon>Azospirillaceae</taxon>
        <taxon>Azospirillum</taxon>
    </lineage>
</organism>
<sequence>MHHCDIRFDPLRASAKSLGLPDLVADVALGVRILRKSDENLLYTFVGKVWLGIPLLPSYELRPTMF</sequence>